<evidence type="ECO:0000256" key="3">
    <source>
        <dbReference type="ARBA" id="ARBA00007809"/>
    </source>
</evidence>
<evidence type="ECO:0000256" key="7">
    <source>
        <dbReference type="ARBA" id="ARBA00022597"/>
    </source>
</evidence>
<evidence type="ECO:0000256" key="8">
    <source>
        <dbReference type="ARBA" id="ARBA00022692"/>
    </source>
</evidence>
<feature type="transmembrane region" description="Helical" evidence="13">
    <location>
        <begin position="143"/>
        <end position="160"/>
    </location>
</feature>
<evidence type="ECO:0000256" key="2">
    <source>
        <dbReference type="ARBA" id="ARBA00004653"/>
    </source>
</evidence>
<evidence type="ECO:0000313" key="15">
    <source>
        <dbReference type="Proteomes" id="UP000052943"/>
    </source>
</evidence>
<feature type="transmembrane region" description="Helical" evidence="13">
    <location>
        <begin position="235"/>
        <end position="256"/>
    </location>
</feature>
<comment type="caution">
    <text evidence="14">The sequence shown here is derived from an EMBL/GenBank/DDBJ whole genome shotgun (WGS) entry which is preliminary data.</text>
</comment>
<dbReference type="PANTHER" id="PTHR10791:SF30">
    <property type="entry name" value="SUGAR TRANSPORTER SWEET1"/>
    <property type="match status" value="1"/>
</dbReference>
<dbReference type="Proteomes" id="UP000052943">
    <property type="component" value="Unassembled WGS sequence"/>
</dbReference>
<evidence type="ECO:0000256" key="1">
    <source>
        <dbReference type="ARBA" id="ARBA00004651"/>
    </source>
</evidence>
<dbReference type="FunFam" id="1.20.1280.290:FF:000007">
    <property type="entry name" value="Bidirectional sugar transporter SWEET7"/>
    <property type="match status" value="1"/>
</dbReference>
<dbReference type="GO" id="GO:0000139">
    <property type="term" value="C:Golgi membrane"/>
    <property type="evidence" value="ECO:0007669"/>
    <property type="project" value="UniProtKB-SubCell"/>
</dbReference>
<keyword evidence="11" id="KW-0333">Golgi apparatus</keyword>
<accession>A0A0W8C7V4</accession>
<keyword evidence="8 13" id="KW-0812">Transmembrane</keyword>
<dbReference type="FunFam" id="1.20.1280.290:FF:000004">
    <property type="entry name" value="Sugar transporter SWEET"/>
    <property type="match status" value="1"/>
</dbReference>
<keyword evidence="9" id="KW-0677">Repeat</keyword>
<evidence type="ECO:0000256" key="6">
    <source>
        <dbReference type="ARBA" id="ARBA00022475"/>
    </source>
</evidence>
<evidence type="ECO:0000313" key="14">
    <source>
        <dbReference type="EMBL" id="KUF80156.1"/>
    </source>
</evidence>
<evidence type="ECO:0000256" key="5">
    <source>
        <dbReference type="ARBA" id="ARBA00022448"/>
    </source>
</evidence>
<evidence type="ECO:0000256" key="13">
    <source>
        <dbReference type="SAM" id="Phobius"/>
    </source>
</evidence>
<comment type="subcellular location">
    <subcellularLocation>
        <location evidence="1">Cell membrane</location>
        <topology evidence="1">Multi-pass membrane protein</topology>
    </subcellularLocation>
    <subcellularLocation>
        <location evidence="2">Golgi apparatus membrane</location>
        <topology evidence="2">Multi-pass membrane protein</topology>
    </subcellularLocation>
</comment>
<dbReference type="Gene3D" id="1.20.1280.290">
    <property type="match status" value="2"/>
</dbReference>
<keyword evidence="7 14" id="KW-0762">Sugar transport</keyword>
<gene>
    <name evidence="14" type="ORF">AM587_10006925</name>
</gene>
<proteinExistence type="inferred from homology"/>
<protein>
    <recommendedName>
        <fullName evidence="4">Sugar transporter SWEET1</fullName>
    </recommendedName>
</protein>
<dbReference type="PANTHER" id="PTHR10791">
    <property type="entry name" value="RAG1-ACTIVATING PROTEIN 1"/>
    <property type="match status" value="1"/>
</dbReference>
<evidence type="ECO:0000256" key="9">
    <source>
        <dbReference type="ARBA" id="ARBA00022737"/>
    </source>
</evidence>
<feature type="transmembrane region" description="Helical" evidence="13">
    <location>
        <begin position="205"/>
        <end position="229"/>
    </location>
</feature>
<evidence type="ECO:0000256" key="11">
    <source>
        <dbReference type="ARBA" id="ARBA00023034"/>
    </source>
</evidence>
<dbReference type="GO" id="GO:0051119">
    <property type="term" value="F:sugar transmembrane transporter activity"/>
    <property type="evidence" value="ECO:0007669"/>
    <property type="project" value="InterPro"/>
</dbReference>
<comment type="similarity">
    <text evidence="3">Belongs to the SWEET sugar transporter family.</text>
</comment>
<organism evidence="14 15">
    <name type="scientific">Phytophthora nicotianae</name>
    <name type="common">Potato buckeye rot agent</name>
    <name type="synonym">Phytophthora parasitica</name>
    <dbReference type="NCBI Taxonomy" id="4792"/>
    <lineage>
        <taxon>Eukaryota</taxon>
        <taxon>Sar</taxon>
        <taxon>Stramenopiles</taxon>
        <taxon>Oomycota</taxon>
        <taxon>Peronosporomycetes</taxon>
        <taxon>Peronosporales</taxon>
        <taxon>Peronosporaceae</taxon>
        <taxon>Phytophthora</taxon>
    </lineage>
</organism>
<reference evidence="14 15" key="1">
    <citation type="submission" date="2015-11" db="EMBL/GenBank/DDBJ databases">
        <title>Genomes and virulence difference between two physiological races of Phytophthora nicotianae.</title>
        <authorList>
            <person name="Liu H."/>
            <person name="Ma X."/>
            <person name="Yu H."/>
            <person name="Fang D."/>
            <person name="Li Y."/>
            <person name="Wang X."/>
            <person name="Wang W."/>
            <person name="Dong Y."/>
            <person name="Xiao B."/>
        </authorList>
    </citation>
    <scope>NUCLEOTIDE SEQUENCE [LARGE SCALE GENOMIC DNA]</scope>
    <source>
        <strain evidence="15">race 0</strain>
    </source>
</reference>
<feature type="transmembrane region" description="Helical" evidence="13">
    <location>
        <begin position="112"/>
        <end position="131"/>
    </location>
</feature>
<dbReference type="EMBL" id="LNFO01004614">
    <property type="protein sequence ID" value="KUF80156.1"/>
    <property type="molecule type" value="Genomic_DNA"/>
</dbReference>
<dbReference type="OrthoDB" id="409725at2759"/>
<keyword evidence="5" id="KW-0813">Transport</keyword>
<keyword evidence="6" id="KW-1003">Cell membrane</keyword>
<keyword evidence="10 13" id="KW-1133">Transmembrane helix</keyword>
<dbReference type="GO" id="GO:0005886">
    <property type="term" value="C:plasma membrane"/>
    <property type="evidence" value="ECO:0007669"/>
    <property type="project" value="UniProtKB-SubCell"/>
</dbReference>
<name>A0A0W8C7V4_PHYNI</name>
<evidence type="ECO:0000256" key="10">
    <source>
        <dbReference type="ARBA" id="ARBA00022989"/>
    </source>
</evidence>
<evidence type="ECO:0000256" key="12">
    <source>
        <dbReference type="ARBA" id="ARBA00023136"/>
    </source>
</evidence>
<sequence>MTTTEIKNTTQGRRNYCTDGDFDTNLYTSNSAIIWQGISSSSPATMTSFLDVIRVISTITAVLVALSPAPDFWKIYKTKSTGPSSILPVVMIFCNCYVWVLYAYLVDNILPLFVNCCFGMFTSVVFGAIYYHWSTNRSHIHKVCAVAFITMAIYTIYYILGTTGVTNQSDDAVEKVLGVVSDIVSLAMYASPLEAMKQVIQTKDATALPIIISAIFLTNTTVWTVFAFADDDMFVVVPNAIGMLVCVAQIALYVMYPPKNTKEVSVNCGELELQQPASKPAKELLSPTTTPYTKLNDCEVV</sequence>
<dbReference type="Pfam" id="PF03083">
    <property type="entry name" value="MtN3_slv"/>
    <property type="match status" value="2"/>
</dbReference>
<evidence type="ECO:0000256" key="4">
    <source>
        <dbReference type="ARBA" id="ARBA00021741"/>
    </source>
</evidence>
<dbReference type="AlphaFoldDB" id="A0A0W8C7V4"/>
<dbReference type="InterPro" id="IPR004316">
    <property type="entry name" value="SWEET_rpt"/>
</dbReference>
<keyword evidence="12 13" id="KW-0472">Membrane</keyword>
<feature type="transmembrane region" description="Helical" evidence="13">
    <location>
        <begin position="85"/>
        <end position="106"/>
    </location>
</feature>
<dbReference type="InterPro" id="IPR047664">
    <property type="entry name" value="SWEET"/>
</dbReference>